<gene>
    <name evidence="1" type="ORF">ACFPPC_15145</name>
</gene>
<protein>
    <submittedName>
        <fullName evidence="1">Uncharacterized protein</fullName>
    </submittedName>
</protein>
<evidence type="ECO:0000313" key="2">
    <source>
        <dbReference type="Proteomes" id="UP001596104"/>
    </source>
</evidence>
<comment type="caution">
    <text evidence="1">The sequence shown here is derived from an EMBL/GenBank/DDBJ whole genome shotgun (WGS) entry which is preliminary data.</text>
</comment>
<sequence length="72" mass="8118">MTKTSVDDFAALIRYAGLPVQPADIRQIYEAWALVEPMLDRIRSTGWDHAAEPAHTFRADIHIAHPGKTETF</sequence>
<accession>A0ABW0H9X8</accession>
<dbReference type="Proteomes" id="UP001596104">
    <property type="component" value="Unassembled WGS sequence"/>
</dbReference>
<proteinExistence type="predicted"/>
<organism evidence="1 2">
    <name type="scientific">Bosea vestrisii</name>
    <dbReference type="NCBI Taxonomy" id="151416"/>
    <lineage>
        <taxon>Bacteria</taxon>
        <taxon>Pseudomonadati</taxon>
        <taxon>Pseudomonadota</taxon>
        <taxon>Alphaproteobacteria</taxon>
        <taxon>Hyphomicrobiales</taxon>
        <taxon>Boseaceae</taxon>
        <taxon>Bosea</taxon>
    </lineage>
</organism>
<reference evidence="2" key="1">
    <citation type="journal article" date="2019" name="Int. J. Syst. Evol. Microbiol.">
        <title>The Global Catalogue of Microorganisms (GCM) 10K type strain sequencing project: providing services to taxonomists for standard genome sequencing and annotation.</title>
        <authorList>
            <consortium name="The Broad Institute Genomics Platform"/>
            <consortium name="The Broad Institute Genome Sequencing Center for Infectious Disease"/>
            <person name="Wu L."/>
            <person name="Ma J."/>
        </authorList>
    </citation>
    <scope>NUCLEOTIDE SEQUENCE [LARGE SCALE GENOMIC DNA]</scope>
    <source>
        <strain evidence="2">CGMCC 1.16326</strain>
    </source>
</reference>
<name>A0ABW0H9X8_9HYPH</name>
<dbReference type="EMBL" id="JBHSLV010000026">
    <property type="protein sequence ID" value="MFC5393978.1"/>
    <property type="molecule type" value="Genomic_DNA"/>
</dbReference>
<evidence type="ECO:0000313" key="1">
    <source>
        <dbReference type="EMBL" id="MFC5393978.1"/>
    </source>
</evidence>
<dbReference type="RefSeq" id="WP_377009060.1">
    <property type="nucleotide sequence ID" value="NZ_JBHSLV010000026.1"/>
</dbReference>
<keyword evidence="2" id="KW-1185">Reference proteome</keyword>